<keyword evidence="9" id="KW-0411">Iron-sulfur</keyword>
<keyword evidence="1" id="KW-0004">4Fe-4S</keyword>
<sequence>MSYTVAVRALCEFTAKVGDLDLRFTPSPSAQEGIAGHRTVASRRSAHYQNEVALEGEYEELKVRGRADGYDPDSNRLEEVKTYRGDLDAQPANHRQLHWAQVKVYGWLMCQKLGLAHIDLALVYFDIVGEGETLLNQRFAAADLQRFFNRQCALFLGWARQEMQHRDARNRSAQALAFPHSAFRPGQRNLAESVYKAVSTGRCLMAQAPTGIGKTVGTIFPMLKALAPQQLDKVLFLTAKTPGRKLALDAAQVLYASSPELPLRVLELVARDKACEHLDKACHGESCPLAKGFYDRLPVARIAAAKVRLLDQRNLREVALEHGLCPYYLSQEMARWSDLVVADYNYYFDFGALLFGLAQLNQWRVAVLVDEAHNLVERARSMYSASLDQYTLKTVRDTAPEPLKKPLQRLNREWNALHKDQLAPYQAYAARPDKMLQALSLCASAMGDYFNDHPEALNGDLQAFYFEALQFAKVAELFNEHFIFDISLRQLRGKRSSSTLCLRNVVPAEFIRPRLTAARSSVLFSATLSPRHYYADLLGLPADTAWVDVESPFNAAQLRVRIVDEVSTRFVHRQASLEPIVELIAEQFAHQPGNYLAFFSSFDYLQQVALLLAERHPHIALWQQSRGMAEAERRAFLEQFTEHSQGVGFAVLGGAFGEGIDLPGARLIGAFIATLGLPQLNPINEQMKQRMGVIFGSGYDYTYLYPGIQKVVQAAGRVIRSQQDQGVVMLIDDRFGEGRVRQLLPRWWAIATKTASRPMPE</sequence>
<dbReference type="Pfam" id="PF13307">
    <property type="entry name" value="Helicase_C_2"/>
    <property type="match status" value="1"/>
</dbReference>
<evidence type="ECO:0000259" key="15">
    <source>
        <dbReference type="PROSITE" id="PS51194"/>
    </source>
</evidence>
<evidence type="ECO:0000256" key="11">
    <source>
        <dbReference type="ARBA" id="ARBA00023204"/>
    </source>
</evidence>
<keyword evidence="10" id="KW-0238">DNA-binding</keyword>
<dbReference type="GO" id="GO:0046872">
    <property type="term" value="F:metal ion binding"/>
    <property type="evidence" value="ECO:0007669"/>
    <property type="project" value="UniProtKB-KW"/>
</dbReference>
<dbReference type="InterPro" id="IPR001650">
    <property type="entry name" value="Helicase_C-like"/>
</dbReference>
<evidence type="ECO:0000313" key="16">
    <source>
        <dbReference type="EMBL" id="NMY06904.1"/>
    </source>
</evidence>
<evidence type="ECO:0000256" key="10">
    <source>
        <dbReference type="ARBA" id="ARBA00023125"/>
    </source>
</evidence>
<dbReference type="GO" id="GO:0051539">
    <property type="term" value="F:4 iron, 4 sulfur cluster binding"/>
    <property type="evidence" value="ECO:0007669"/>
    <property type="project" value="UniProtKB-KW"/>
</dbReference>
<reference evidence="16 17" key="1">
    <citation type="journal article" date="2020" name="Front. Microbiol.">
        <title>Genetic Organization of the aprX-lipA2 Operon Affects the Proteolytic Potential of Pseudomonas Species in Milk.</title>
        <authorList>
            <person name="Maier C."/>
            <person name="Huptas C."/>
            <person name="von Neubeck M."/>
            <person name="Scherer S."/>
            <person name="Wenning M."/>
            <person name="Lucking G."/>
        </authorList>
    </citation>
    <scope>NUCLEOTIDE SEQUENCE [LARGE SCALE GENOMIC DNA]</scope>
    <source>
        <strain evidence="16 17">DSM 16272</strain>
    </source>
</reference>
<organism evidence="16 17">
    <name type="scientific">Pseudomonas veronii</name>
    <dbReference type="NCBI Taxonomy" id="76761"/>
    <lineage>
        <taxon>Bacteria</taxon>
        <taxon>Pseudomonadati</taxon>
        <taxon>Pseudomonadota</taxon>
        <taxon>Gammaproteobacteria</taxon>
        <taxon>Pseudomonadales</taxon>
        <taxon>Pseudomonadaceae</taxon>
        <taxon>Pseudomonas</taxon>
    </lineage>
</organism>
<gene>
    <name evidence="16" type="ORF">HBO38_00375</name>
</gene>
<dbReference type="RefSeq" id="WP_169883529.1">
    <property type="nucleotide sequence ID" value="NZ_JAAQWG010000001.1"/>
</dbReference>
<dbReference type="PROSITE" id="PS51194">
    <property type="entry name" value="HELICASE_CTER"/>
    <property type="match status" value="1"/>
</dbReference>
<evidence type="ECO:0000256" key="7">
    <source>
        <dbReference type="ARBA" id="ARBA00022840"/>
    </source>
</evidence>
<dbReference type="Gene3D" id="3.40.50.300">
    <property type="entry name" value="P-loop containing nucleotide triphosphate hydrolases"/>
    <property type="match status" value="2"/>
</dbReference>
<dbReference type="AlphaFoldDB" id="A0A7Y1F6N9"/>
<comment type="similarity">
    <text evidence="13">Belongs to the helicase family. DinG subfamily.</text>
</comment>
<dbReference type="PANTHER" id="PTHR11472">
    <property type="entry name" value="DNA REPAIR DEAD HELICASE RAD3/XP-D SUBFAMILY MEMBER"/>
    <property type="match status" value="1"/>
</dbReference>
<evidence type="ECO:0000256" key="6">
    <source>
        <dbReference type="ARBA" id="ARBA00022806"/>
    </source>
</evidence>
<comment type="caution">
    <text evidence="16">The sequence shown here is derived from an EMBL/GenBank/DDBJ whole genome shotgun (WGS) entry which is preliminary data.</text>
</comment>
<dbReference type="InterPro" id="IPR010614">
    <property type="entry name" value="RAD3-like_helicase_DEAD"/>
</dbReference>
<dbReference type="Pfam" id="PF06733">
    <property type="entry name" value="DEAD_2"/>
    <property type="match status" value="1"/>
</dbReference>
<evidence type="ECO:0000256" key="2">
    <source>
        <dbReference type="ARBA" id="ARBA00022723"/>
    </source>
</evidence>
<keyword evidence="7" id="KW-0067">ATP-binding</keyword>
<dbReference type="InterPro" id="IPR006555">
    <property type="entry name" value="ATP-dep_Helicase_C"/>
</dbReference>
<dbReference type="PANTHER" id="PTHR11472:SF34">
    <property type="entry name" value="REGULATOR OF TELOMERE ELONGATION HELICASE 1"/>
    <property type="match status" value="1"/>
</dbReference>
<accession>A0A7Y1F6N9</accession>
<evidence type="ECO:0000313" key="17">
    <source>
        <dbReference type="Proteomes" id="UP000537729"/>
    </source>
</evidence>
<feature type="domain" description="Helicase ATP-binding" evidence="14">
    <location>
        <begin position="173"/>
        <end position="424"/>
    </location>
</feature>
<dbReference type="SUPFAM" id="SSF52540">
    <property type="entry name" value="P-loop containing nucleoside triphosphate hydrolases"/>
    <property type="match status" value="2"/>
</dbReference>
<evidence type="ECO:0000256" key="13">
    <source>
        <dbReference type="ARBA" id="ARBA00038058"/>
    </source>
</evidence>
<dbReference type="GO" id="GO:0003677">
    <property type="term" value="F:DNA binding"/>
    <property type="evidence" value="ECO:0007669"/>
    <property type="project" value="UniProtKB-KW"/>
</dbReference>
<dbReference type="PROSITE" id="PS51193">
    <property type="entry name" value="HELICASE_ATP_BIND_2"/>
    <property type="match status" value="1"/>
</dbReference>
<dbReference type="SMART" id="SM00488">
    <property type="entry name" value="DEXDc2"/>
    <property type="match status" value="1"/>
</dbReference>
<feature type="domain" description="Helicase C-terminal" evidence="15">
    <location>
        <begin position="576"/>
        <end position="761"/>
    </location>
</feature>
<dbReference type="InterPro" id="IPR006554">
    <property type="entry name" value="Helicase-like_DEXD_c2"/>
</dbReference>
<dbReference type="InterPro" id="IPR014013">
    <property type="entry name" value="Helic_SF1/SF2_ATP-bd_DinG/Rad3"/>
</dbReference>
<keyword evidence="3" id="KW-0547">Nucleotide-binding</keyword>
<protein>
    <submittedName>
        <fullName evidence="16">ATP-dependent DNA helicase</fullName>
    </submittedName>
</protein>
<evidence type="ECO:0000256" key="3">
    <source>
        <dbReference type="ARBA" id="ARBA00022741"/>
    </source>
</evidence>
<keyword evidence="11" id="KW-0234">DNA repair</keyword>
<keyword evidence="5" id="KW-0378">Hydrolase</keyword>
<keyword evidence="8" id="KW-0408">Iron</keyword>
<dbReference type="Proteomes" id="UP000537729">
    <property type="component" value="Unassembled WGS sequence"/>
</dbReference>
<evidence type="ECO:0000256" key="5">
    <source>
        <dbReference type="ARBA" id="ARBA00022801"/>
    </source>
</evidence>
<dbReference type="InterPro" id="IPR027417">
    <property type="entry name" value="P-loop_NTPase"/>
</dbReference>
<keyword evidence="4" id="KW-0227">DNA damage</keyword>
<keyword evidence="12" id="KW-0413">Isomerase</keyword>
<evidence type="ECO:0000256" key="8">
    <source>
        <dbReference type="ARBA" id="ARBA00023004"/>
    </source>
</evidence>
<dbReference type="GO" id="GO:0005524">
    <property type="term" value="F:ATP binding"/>
    <property type="evidence" value="ECO:0007669"/>
    <property type="project" value="UniProtKB-KW"/>
</dbReference>
<evidence type="ECO:0000256" key="9">
    <source>
        <dbReference type="ARBA" id="ARBA00023014"/>
    </source>
</evidence>
<evidence type="ECO:0000259" key="14">
    <source>
        <dbReference type="PROSITE" id="PS51193"/>
    </source>
</evidence>
<dbReference type="SMART" id="SM00491">
    <property type="entry name" value="HELICc2"/>
    <property type="match status" value="1"/>
</dbReference>
<dbReference type="GO" id="GO:0006281">
    <property type="term" value="P:DNA repair"/>
    <property type="evidence" value="ECO:0007669"/>
    <property type="project" value="UniProtKB-KW"/>
</dbReference>
<dbReference type="EMBL" id="JAAQWG010000001">
    <property type="protein sequence ID" value="NMY06904.1"/>
    <property type="molecule type" value="Genomic_DNA"/>
</dbReference>
<dbReference type="Gene3D" id="1.10.275.30">
    <property type="match status" value="1"/>
</dbReference>
<dbReference type="Gene3D" id="3.90.320.10">
    <property type="match status" value="1"/>
</dbReference>
<name>A0A7Y1F6N9_PSEVE</name>
<dbReference type="InterPro" id="IPR045028">
    <property type="entry name" value="DinG/Rad3-like"/>
</dbReference>
<dbReference type="GO" id="GO:0003678">
    <property type="term" value="F:DNA helicase activity"/>
    <property type="evidence" value="ECO:0007669"/>
    <property type="project" value="InterPro"/>
</dbReference>
<proteinExistence type="inferred from homology"/>
<keyword evidence="6 16" id="KW-0347">Helicase</keyword>
<dbReference type="GO" id="GO:0016818">
    <property type="term" value="F:hydrolase activity, acting on acid anhydrides, in phosphorus-containing anhydrides"/>
    <property type="evidence" value="ECO:0007669"/>
    <property type="project" value="InterPro"/>
</dbReference>
<evidence type="ECO:0000256" key="4">
    <source>
        <dbReference type="ARBA" id="ARBA00022763"/>
    </source>
</evidence>
<dbReference type="InterPro" id="IPR011604">
    <property type="entry name" value="PDDEXK-like_dom_sf"/>
</dbReference>
<evidence type="ECO:0000256" key="12">
    <source>
        <dbReference type="ARBA" id="ARBA00023235"/>
    </source>
</evidence>
<keyword evidence="2" id="KW-0479">Metal-binding</keyword>
<evidence type="ECO:0000256" key="1">
    <source>
        <dbReference type="ARBA" id="ARBA00022485"/>
    </source>
</evidence>